<evidence type="ECO:0000313" key="2">
    <source>
        <dbReference type="EMBL" id="CCH43314.1"/>
    </source>
</evidence>
<feature type="domain" description="Transcription regulator Rua1 C-terminal" evidence="1">
    <location>
        <begin position="87"/>
        <end position="230"/>
    </location>
</feature>
<keyword evidence="3" id="KW-1185">Reference proteome</keyword>
<evidence type="ECO:0000259" key="1">
    <source>
        <dbReference type="Pfam" id="PF14616"/>
    </source>
</evidence>
<dbReference type="Pfam" id="PF14616">
    <property type="entry name" value="Rua1_C"/>
    <property type="match status" value="1"/>
</dbReference>
<dbReference type="EMBL" id="CAIF01000075">
    <property type="protein sequence ID" value="CCH43314.1"/>
    <property type="molecule type" value="Genomic_DNA"/>
</dbReference>
<name>K0KPL7_WICCF</name>
<dbReference type="InterPro" id="IPR028012">
    <property type="entry name" value="Rua1_C"/>
</dbReference>
<accession>K0KPL7</accession>
<evidence type="ECO:0000313" key="3">
    <source>
        <dbReference type="Proteomes" id="UP000009328"/>
    </source>
</evidence>
<protein>
    <recommendedName>
        <fullName evidence="1">Transcription regulator Rua1 C-terminal domain-containing protein</fullName>
    </recommendedName>
</protein>
<comment type="caution">
    <text evidence="2">The sequence shown here is derived from an EMBL/GenBank/DDBJ whole genome shotgun (WGS) entry which is preliminary data.</text>
</comment>
<organism evidence="2 3">
    <name type="scientific">Wickerhamomyces ciferrii (strain ATCC 14091 / BCRC 22168 / CBS 111 / JCM 3599 / NBRC 0793 / NRRL Y-1031 F-60-10)</name>
    <name type="common">Yeast</name>
    <name type="synonym">Pichia ciferrii</name>
    <dbReference type="NCBI Taxonomy" id="1206466"/>
    <lineage>
        <taxon>Eukaryota</taxon>
        <taxon>Fungi</taxon>
        <taxon>Dikarya</taxon>
        <taxon>Ascomycota</taxon>
        <taxon>Saccharomycotina</taxon>
        <taxon>Saccharomycetes</taxon>
        <taxon>Phaffomycetales</taxon>
        <taxon>Wickerhamomycetaceae</taxon>
        <taxon>Wickerhamomyces</taxon>
    </lineage>
</organism>
<reference evidence="2 3" key="1">
    <citation type="journal article" date="2012" name="Eukaryot. Cell">
        <title>Draft genome sequence of Wickerhamomyces ciferrii NRRL Y-1031 F-60-10.</title>
        <authorList>
            <person name="Schneider J."/>
            <person name="Andrea H."/>
            <person name="Blom J."/>
            <person name="Jaenicke S."/>
            <person name="Ruckert C."/>
            <person name="Schorsch C."/>
            <person name="Szczepanowski R."/>
            <person name="Farwick M."/>
            <person name="Goesmann A."/>
            <person name="Puhler A."/>
            <person name="Schaffer S."/>
            <person name="Tauch A."/>
            <person name="Kohler T."/>
            <person name="Brinkrolf K."/>
        </authorList>
    </citation>
    <scope>NUCLEOTIDE SEQUENCE [LARGE SCALE GENOMIC DNA]</scope>
    <source>
        <strain evidence="3">ATCC 14091 / BCRC 22168 / CBS 111 / JCM 3599 / NBRC 0793 / NRRL Y-1031 F-60-10</strain>
    </source>
</reference>
<proteinExistence type="predicted"/>
<dbReference type="AlphaFoldDB" id="K0KPL7"/>
<gene>
    <name evidence="2" type="ORF">BN7_2862</name>
</gene>
<sequence length="390" mass="45905">MALNINEFKNSMLKKSEYEGIKNFIIDKGRNIPYENLFSRVCSINYNQYAQDPIQFYYQYYEIYGKYPTFKLEPNEDHDPLNYLNSTNVMYKVQIGNSKSSSNFDTFKLCPLCEMNQSNDKKTNKSKLQPKLPGFYKTNNCEYEKHMSFEHGVLKNGSIIPQPFVGYSKSNRYLYESDKHYKLSIICPYQHLNLNNGEIVQSCNAIFQFSNFKNITTPYKEYFQHFSINHLNAKSNEQIIKNVIARHISKPKNIFYPICQKSHDEVIQYQQKRCPNSWKPTMTICNDEIIKCLESLLVKPGVYSSPNVKERFNLSYNDSSRIILFNEKNCIKSIGPGKKKSKKDKAKNKALVEKWSYDDENNIYDSNFFKNLTDDQIAHVLLEFLQQYRD</sequence>
<dbReference type="InParanoid" id="K0KPL7"/>
<dbReference type="Proteomes" id="UP000009328">
    <property type="component" value="Unassembled WGS sequence"/>
</dbReference>
<dbReference type="HOGENOM" id="CLU_708233_0_0_1"/>